<dbReference type="Proteomes" id="UP000525987">
    <property type="component" value="Unassembled WGS sequence"/>
</dbReference>
<evidence type="ECO:0000313" key="1">
    <source>
        <dbReference type="EMBL" id="MBB3142012.1"/>
    </source>
</evidence>
<dbReference type="EMBL" id="JACHXM010000016">
    <property type="protein sequence ID" value="MBB3142012.1"/>
    <property type="molecule type" value="Genomic_DNA"/>
</dbReference>
<reference evidence="1 2" key="1">
    <citation type="submission" date="2020-08" db="EMBL/GenBank/DDBJ databases">
        <title>Genomic Encyclopedia of Type Strains, Phase III (KMG-III): the genomes of soil and plant-associated and newly described type strains.</title>
        <authorList>
            <person name="Whitman W."/>
        </authorList>
    </citation>
    <scope>NUCLEOTIDE SEQUENCE [LARGE SCALE GENOMIC DNA]</scope>
    <source>
        <strain evidence="1 2">CECT 5995</strain>
    </source>
</reference>
<gene>
    <name evidence="1" type="ORF">FHR96_002897</name>
</gene>
<dbReference type="AlphaFoldDB" id="A0A7W5BZS2"/>
<keyword evidence="2" id="KW-1185">Reference proteome</keyword>
<proteinExistence type="predicted"/>
<organism evidence="1 2">
    <name type="scientific">Halomonas organivorans</name>
    <dbReference type="NCBI Taxonomy" id="257772"/>
    <lineage>
        <taxon>Bacteria</taxon>
        <taxon>Pseudomonadati</taxon>
        <taxon>Pseudomonadota</taxon>
        <taxon>Gammaproteobacteria</taxon>
        <taxon>Oceanospirillales</taxon>
        <taxon>Halomonadaceae</taxon>
        <taxon>Halomonas</taxon>
    </lineage>
</organism>
<sequence>MRVPERPGLGLSLHERVAGWTLATAEVGQRA</sequence>
<accession>A0A7W5BZS2</accession>
<evidence type="ECO:0000313" key="2">
    <source>
        <dbReference type="Proteomes" id="UP000525987"/>
    </source>
</evidence>
<protein>
    <recommendedName>
        <fullName evidence="3">Enolase C-terminal domain-containing protein</fullName>
    </recommendedName>
</protein>
<comment type="caution">
    <text evidence="1">The sequence shown here is derived from an EMBL/GenBank/DDBJ whole genome shotgun (WGS) entry which is preliminary data.</text>
</comment>
<evidence type="ECO:0008006" key="3">
    <source>
        <dbReference type="Google" id="ProtNLM"/>
    </source>
</evidence>
<name>A0A7W5BZS2_9GAMM</name>